<name>A0A9D1F0V5_9BACT</name>
<dbReference type="PANTHER" id="PTHR21197">
    <property type="entry name" value="UDP-GALACTOPYRANOSE MUTASE"/>
    <property type="match status" value="1"/>
</dbReference>
<dbReference type="GO" id="GO:0005829">
    <property type="term" value="C:cytosol"/>
    <property type="evidence" value="ECO:0007669"/>
    <property type="project" value="TreeGrafter"/>
</dbReference>
<dbReference type="GO" id="GO:0050660">
    <property type="term" value="F:flavin adenine dinucleotide binding"/>
    <property type="evidence" value="ECO:0007669"/>
    <property type="project" value="TreeGrafter"/>
</dbReference>
<comment type="caution">
    <text evidence="2">The sequence shown here is derived from an EMBL/GenBank/DDBJ whole genome shotgun (WGS) entry which is preliminary data.</text>
</comment>
<sequence>MSEKKDGINLVVGAGLSGAVIAERIANSLDEKVVIIDKKNHLGGLVSDYIDRNGFLLSRFGTHIFHTDDKQVWDYVNSFGEFRPYIQKLSACINGIKSNVPFNLDSLYKIFPQSIAERLEYKLLRVFPYDTEVYAEDLKIHCDNDFNFLAEYIYNNLSYPLSCKFWQDSRDDLQNSGLPHYFIRISRDNRVFKEKYQGVPVKGYSDLIENMLKNHNIELCLNTDYNYMVAKNFKKIFFTGSIDDCFNYKFGMLPYRSVSFEFSDIDINFYQSDGIMLYPFEFDFAAIHEYKHYQNLNVNKTVISREYHTDFVYGENERACAILTPCNIKLYEQYLLYGKKYRNTFFLGRLGSYKNFTMAEAVKNALTLFDKVYNDETSDDFINQIVNNC</sequence>
<reference evidence="2" key="1">
    <citation type="submission" date="2020-10" db="EMBL/GenBank/DDBJ databases">
        <authorList>
            <person name="Gilroy R."/>
        </authorList>
    </citation>
    <scope>NUCLEOTIDE SEQUENCE</scope>
    <source>
        <strain evidence="2">6276</strain>
    </source>
</reference>
<feature type="domain" description="UDP-galactopyranose mutase C-terminal" evidence="1">
    <location>
        <begin position="163"/>
        <end position="354"/>
    </location>
</feature>
<dbReference type="Pfam" id="PF03275">
    <property type="entry name" value="GLF"/>
    <property type="match status" value="1"/>
</dbReference>
<dbReference type="InterPro" id="IPR015899">
    <property type="entry name" value="UDP-GalPyranose_mutase_C"/>
</dbReference>
<dbReference type="SUPFAM" id="SSF54373">
    <property type="entry name" value="FAD-linked reductases, C-terminal domain"/>
    <property type="match status" value="1"/>
</dbReference>
<evidence type="ECO:0000313" key="2">
    <source>
        <dbReference type="EMBL" id="HIS37139.1"/>
    </source>
</evidence>
<organism evidence="2 3">
    <name type="scientific">Candidatus Scatousia excrementigallinarum</name>
    <dbReference type="NCBI Taxonomy" id="2840935"/>
    <lineage>
        <taxon>Bacteria</taxon>
        <taxon>Candidatus Scatousia</taxon>
    </lineage>
</organism>
<dbReference type="AlphaFoldDB" id="A0A9D1F0V5"/>
<proteinExistence type="predicted"/>
<dbReference type="Pfam" id="PF13450">
    <property type="entry name" value="NAD_binding_8"/>
    <property type="match status" value="1"/>
</dbReference>
<dbReference type="SUPFAM" id="SSF51971">
    <property type="entry name" value="Nucleotide-binding domain"/>
    <property type="match status" value="1"/>
</dbReference>
<evidence type="ECO:0000313" key="3">
    <source>
        <dbReference type="Proteomes" id="UP000823928"/>
    </source>
</evidence>
<accession>A0A9D1F0V5</accession>
<evidence type="ECO:0000259" key="1">
    <source>
        <dbReference type="Pfam" id="PF03275"/>
    </source>
</evidence>
<reference evidence="2" key="2">
    <citation type="journal article" date="2021" name="PeerJ">
        <title>Extensive microbial diversity within the chicken gut microbiome revealed by metagenomics and culture.</title>
        <authorList>
            <person name="Gilroy R."/>
            <person name="Ravi A."/>
            <person name="Getino M."/>
            <person name="Pursley I."/>
            <person name="Horton D.L."/>
            <person name="Alikhan N.F."/>
            <person name="Baker D."/>
            <person name="Gharbi K."/>
            <person name="Hall N."/>
            <person name="Watson M."/>
            <person name="Adriaenssens E.M."/>
            <person name="Foster-Nyarko E."/>
            <person name="Jarju S."/>
            <person name="Secka A."/>
            <person name="Antonio M."/>
            <person name="Oren A."/>
            <person name="Chaudhuri R.R."/>
            <person name="La Ragione R."/>
            <person name="Hildebrand F."/>
            <person name="Pallen M.J."/>
        </authorList>
    </citation>
    <scope>NUCLEOTIDE SEQUENCE</scope>
    <source>
        <strain evidence="2">6276</strain>
    </source>
</reference>
<protein>
    <submittedName>
        <fullName evidence="2">NAD(P)-binding protein</fullName>
    </submittedName>
</protein>
<dbReference type="PANTHER" id="PTHR21197:SF0">
    <property type="entry name" value="UDP-GALACTOPYRANOSE MUTASE"/>
    <property type="match status" value="1"/>
</dbReference>
<dbReference type="Gene3D" id="3.40.50.720">
    <property type="entry name" value="NAD(P)-binding Rossmann-like Domain"/>
    <property type="match status" value="3"/>
</dbReference>
<dbReference type="GO" id="GO:0008767">
    <property type="term" value="F:UDP-galactopyranose mutase activity"/>
    <property type="evidence" value="ECO:0007669"/>
    <property type="project" value="InterPro"/>
</dbReference>
<dbReference type="EMBL" id="DVIU01000215">
    <property type="protein sequence ID" value="HIS37139.1"/>
    <property type="molecule type" value="Genomic_DNA"/>
</dbReference>
<gene>
    <name evidence="2" type="ORF">IAC10_11020</name>
</gene>
<dbReference type="Proteomes" id="UP000823928">
    <property type="component" value="Unassembled WGS sequence"/>
</dbReference>